<feature type="compositionally biased region" description="Low complexity" evidence="1">
    <location>
        <begin position="140"/>
        <end position="164"/>
    </location>
</feature>
<name>D2VBR7_NAEGR</name>
<dbReference type="GO" id="GO:0019005">
    <property type="term" value="C:SCF ubiquitin ligase complex"/>
    <property type="evidence" value="ECO:0007669"/>
    <property type="project" value="TreeGrafter"/>
</dbReference>
<dbReference type="RefSeq" id="XP_002678698.1">
    <property type="nucleotide sequence ID" value="XM_002678652.1"/>
</dbReference>
<accession>D2VBR7</accession>
<proteinExistence type="predicted"/>
<evidence type="ECO:0000256" key="1">
    <source>
        <dbReference type="SAM" id="MobiDB-lite"/>
    </source>
</evidence>
<dbReference type="SUPFAM" id="SSF52047">
    <property type="entry name" value="RNI-like"/>
    <property type="match status" value="1"/>
</dbReference>
<dbReference type="Pfam" id="PF00646">
    <property type="entry name" value="F-box"/>
    <property type="match status" value="1"/>
</dbReference>
<feature type="region of interest" description="Disordered" evidence="1">
    <location>
        <begin position="138"/>
        <end position="173"/>
    </location>
</feature>
<dbReference type="OrthoDB" id="10257471at2759"/>
<dbReference type="AlphaFoldDB" id="D2VBR7"/>
<dbReference type="GeneID" id="8858957"/>
<dbReference type="eggNOG" id="KOG4341">
    <property type="taxonomic scope" value="Eukaryota"/>
</dbReference>
<sequence length="679" mass="78046">MFQLFEFDEDLNQQQVSTNHQWSTTTNKTSTINSFSSLPEDLWIEIFSFFPTSEKLLNLILISKQLQSPIYKSIKSLKLLGIDNNTTTTSCNNNNTVNRVAYSEDDKWLMSPISTYNKPALRNLSYASRMSTMRRLNKLNNTNNNTNNTTNNNSMSNTNTNTTTRLHSSSVPSSLNDLYYQPEEEEEINPLIKLLTPFSKITELSLEFCKALDSKTLCKILEKFTHLEILTIIHCSSLYSIKIEYPMQVCKNLKRLEIRDCRSIQECSGGIKLDCYLLEHLNITSTPCINERFISNLIDRNSNTLKTINLFNLLDFSNISISKKMINLNKINLQRCKNFKQFHLPIKQVCNVLPKLEELDLSYTNINDDSIKSLTNEQKLDQLKELKLENCKNLIKPIIGNCQMLTSISFDFCSYLEDVNIPSNNCPSLDKLSLNYTKINDKSIERIFNLPQPFIGFNELKTPPPITKLSAKKCKLIYNPKITSYSLEDLDLHGCYNISSLSLIDLSKKSLKRVNLGWTKIDDDNLTKIVETCPSIRELSVNTCDNLINPTIQSNSLQFISFQGAHHLQNPILKCSSLKHVDLRNCDNLESPTLIKRKKKKIHHFSSFNLNDNNLNDNLNENRNDDNIYQVRRRLNFDDFIDSSTLVDSNIIGNSTNDINDDIKAQQDEPTTFNRHLNI</sequence>
<dbReference type="InterPro" id="IPR001810">
    <property type="entry name" value="F-box_dom"/>
</dbReference>
<reference evidence="3 4" key="1">
    <citation type="journal article" date="2010" name="Cell">
        <title>The genome of Naegleria gruberi illuminates early eukaryotic versatility.</title>
        <authorList>
            <person name="Fritz-Laylin L.K."/>
            <person name="Prochnik S.E."/>
            <person name="Ginger M.L."/>
            <person name="Dacks J.B."/>
            <person name="Carpenter M.L."/>
            <person name="Field M.C."/>
            <person name="Kuo A."/>
            <person name="Paredez A."/>
            <person name="Chapman J."/>
            <person name="Pham J."/>
            <person name="Shu S."/>
            <person name="Neupane R."/>
            <person name="Cipriano M."/>
            <person name="Mancuso J."/>
            <person name="Tu H."/>
            <person name="Salamov A."/>
            <person name="Lindquist E."/>
            <person name="Shapiro H."/>
            <person name="Lucas S."/>
            <person name="Grigoriev I.V."/>
            <person name="Cande W.Z."/>
            <person name="Fulton C."/>
            <person name="Rokhsar D.S."/>
            <person name="Dawson S.C."/>
        </authorList>
    </citation>
    <scope>NUCLEOTIDE SEQUENCE [LARGE SCALE GENOMIC DNA]</scope>
    <source>
        <strain evidence="3 4">NEG-M</strain>
    </source>
</reference>
<evidence type="ECO:0000313" key="4">
    <source>
        <dbReference type="Proteomes" id="UP000006671"/>
    </source>
</evidence>
<dbReference type="InterPro" id="IPR032675">
    <property type="entry name" value="LRR_dom_sf"/>
</dbReference>
<keyword evidence="4" id="KW-1185">Reference proteome</keyword>
<dbReference type="SUPFAM" id="SSF52058">
    <property type="entry name" value="L domain-like"/>
    <property type="match status" value="1"/>
</dbReference>
<protein>
    <submittedName>
        <fullName evidence="3">Predicted protein</fullName>
    </submittedName>
</protein>
<dbReference type="KEGG" id="ngr:NAEGRDRAFT_79342"/>
<gene>
    <name evidence="3" type="ORF">NAEGRDRAFT_79342</name>
</gene>
<dbReference type="VEuPathDB" id="AmoebaDB:NAEGRDRAFT_79342"/>
<organism evidence="4">
    <name type="scientific">Naegleria gruberi</name>
    <name type="common">Amoeba</name>
    <dbReference type="NCBI Taxonomy" id="5762"/>
    <lineage>
        <taxon>Eukaryota</taxon>
        <taxon>Discoba</taxon>
        <taxon>Heterolobosea</taxon>
        <taxon>Tetramitia</taxon>
        <taxon>Eutetramitia</taxon>
        <taxon>Vahlkampfiidae</taxon>
        <taxon>Naegleria</taxon>
    </lineage>
</organism>
<dbReference type="EMBL" id="GG738861">
    <property type="protein sequence ID" value="EFC45954.1"/>
    <property type="molecule type" value="Genomic_DNA"/>
</dbReference>
<evidence type="ECO:0000313" key="3">
    <source>
        <dbReference type="EMBL" id="EFC45954.1"/>
    </source>
</evidence>
<dbReference type="OMA" id="NGHISEN"/>
<dbReference type="PANTHER" id="PTHR13318">
    <property type="entry name" value="PARTNER OF PAIRED, ISOFORM B-RELATED"/>
    <property type="match status" value="1"/>
</dbReference>
<dbReference type="InParanoid" id="D2VBR7"/>
<dbReference type="Gene3D" id="3.80.10.10">
    <property type="entry name" value="Ribonuclease Inhibitor"/>
    <property type="match status" value="3"/>
</dbReference>
<dbReference type="SMART" id="SM00367">
    <property type="entry name" value="LRR_CC"/>
    <property type="match status" value="6"/>
</dbReference>
<feature type="domain" description="F-box" evidence="2">
    <location>
        <begin position="35"/>
        <end position="68"/>
    </location>
</feature>
<dbReference type="InterPro" id="IPR006553">
    <property type="entry name" value="Leu-rich_rpt_Cys-con_subtyp"/>
</dbReference>
<dbReference type="STRING" id="5762.D2VBR7"/>
<dbReference type="Proteomes" id="UP000006671">
    <property type="component" value="Unassembled WGS sequence"/>
</dbReference>
<dbReference type="GO" id="GO:0031146">
    <property type="term" value="P:SCF-dependent proteasomal ubiquitin-dependent protein catabolic process"/>
    <property type="evidence" value="ECO:0007669"/>
    <property type="project" value="TreeGrafter"/>
</dbReference>
<evidence type="ECO:0000259" key="2">
    <source>
        <dbReference type="Pfam" id="PF00646"/>
    </source>
</evidence>